<proteinExistence type="inferred from homology"/>
<evidence type="ECO:0000259" key="8">
    <source>
        <dbReference type="SMART" id="SM00965"/>
    </source>
</evidence>
<evidence type="ECO:0000256" key="6">
    <source>
        <dbReference type="ARBA" id="ARBA00023237"/>
    </source>
</evidence>
<accession>A0ABV3ZLD7</accession>
<dbReference type="NCBIfam" id="TIGR04056">
    <property type="entry name" value="OMP_RagA_SusC"/>
    <property type="match status" value="1"/>
</dbReference>
<dbReference type="NCBIfam" id="TIGR04057">
    <property type="entry name" value="SusC_RagA_signa"/>
    <property type="match status" value="1"/>
</dbReference>
<evidence type="ECO:0000256" key="3">
    <source>
        <dbReference type="ARBA" id="ARBA00022452"/>
    </source>
</evidence>
<gene>
    <name evidence="9" type="ORF">QTN47_22835</name>
</gene>
<dbReference type="RefSeq" id="WP_369331777.1">
    <property type="nucleotide sequence ID" value="NZ_JAULBC010000008.1"/>
</dbReference>
<feature type="domain" description="Secretin/TonB short N-terminal" evidence="8">
    <location>
        <begin position="68"/>
        <end position="120"/>
    </location>
</feature>
<protein>
    <submittedName>
        <fullName evidence="9">TonB-dependent receptor</fullName>
    </submittedName>
</protein>
<dbReference type="Gene3D" id="2.170.130.10">
    <property type="entry name" value="TonB-dependent receptor, plug domain"/>
    <property type="match status" value="1"/>
</dbReference>
<dbReference type="Gene3D" id="2.40.170.20">
    <property type="entry name" value="TonB-dependent receptor, beta-barrel domain"/>
    <property type="match status" value="1"/>
</dbReference>
<keyword evidence="10" id="KW-1185">Reference proteome</keyword>
<evidence type="ECO:0000256" key="7">
    <source>
        <dbReference type="PROSITE-ProRule" id="PRU01360"/>
    </source>
</evidence>
<dbReference type="Proteomes" id="UP001560573">
    <property type="component" value="Unassembled WGS sequence"/>
</dbReference>
<comment type="caution">
    <text evidence="9">The sequence shown here is derived from an EMBL/GenBank/DDBJ whole genome shotgun (WGS) entry which is preliminary data.</text>
</comment>
<keyword evidence="6 7" id="KW-0998">Cell outer membrane</keyword>
<evidence type="ECO:0000256" key="5">
    <source>
        <dbReference type="ARBA" id="ARBA00023136"/>
    </source>
</evidence>
<dbReference type="InterPro" id="IPR011662">
    <property type="entry name" value="Secretin/TonB_short_N"/>
</dbReference>
<dbReference type="Pfam" id="PF13715">
    <property type="entry name" value="CarbopepD_reg_2"/>
    <property type="match status" value="1"/>
</dbReference>
<keyword evidence="2 7" id="KW-0813">Transport</keyword>
<dbReference type="SUPFAM" id="SSF56935">
    <property type="entry name" value="Porins"/>
    <property type="match status" value="1"/>
</dbReference>
<keyword evidence="9" id="KW-0675">Receptor</keyword>
<dbReference type="InterPro" id="IPR012910">
    <property type="entry name" value="Plug_dom"/>
</dbReference>
<reference evidence="9 10" key="1">
    <citation type="submission" date="2023-07" db="EMBL/GenBank/DDBJ databases">
        <authorList>
            <person name="Lian W.-H."/>
        </authorList>
    </citation>
    <scope>NUCLEOTIDE SEQUENCE [LARGE SCALE GENOMIC DNA]</scope>
    <source>
        <strain evidence="9 10">SYSU DXS3180</strain>
    </source>
</reference>
<sequence length="1096" mass="120195">MKKNVPENRRRHVVPLLKCLLIMKMIILLTLFTAYQLHAEVLGQKVSVHVEQTEIKNVLSAIEKNTNVRFLYNYNLLYALNKKVDFTANDLNFKTALDKLLENTGLTYRVLDNNLVVILATSEEAAYTPASITGTVTGENNQPLPGVAVKVKGTNNGVFTDNNGVFKITAADDAVLVVSYVGYDDKEVPVGGQTNLIIQLSVSTKLLDQVVVVGYGSQRKKDLTGSVSVVSAADMANRPIVNVGEALQGKATGVQVVSNSGKPGAGLTIRVRGSSSISAGNDPLYVVDGIPMTDISSYTPNDIESISILKDAASSSIYGTRAANGVVVITTKKGVAGKSKIDFSMYYGTSSTTKKLPVLNGKQYQDYANKVLGPGTITDSMVQANDINWPDEVFRHGNQVNYQLTVSGGTEKTQHLISLGYSDQVGTIKPAKFNRLTGRVNLTTKANDWLTLTTATVITRSNTNDVTDNASVARGGVVLSALATPPTVPKYNANGTIGLNPLSGWQNPLGAIEGQTTKAVTDRLVSNIGADVKLMRDLVFRSRFGIDYTDYQQNYFLDPWLTTNGQQTQGQLNQTKSTQLVWLSEQTLTYNKNWGKSHFMAMAGWTVQESKWNQTYISGTQLDTAYRHQSWDEMYMRTKTKQPGTKSIDEWALLSYLGRITYDYDGKYLLQANIRSDNSSKFAPGNRTATFPSFSAGWRISQEKFMSDVNVISDLKLRAGWGQNGNQEGIGSYEYLSLMNINPLDGSTSPATIAPKDLTWETSTQTNFGIDAGFLKNRITFSADFYLKKTKDVLVRVPLSSQIVQSVLLNMGSMENKGMEFQVSSKNIVQKDFTWNTDFNISFNKNKVTSIGNGITFMNAYGNIYERGNAIALVQGYGLGEFYGFVSGGVDKNTGDQLYVNQAGKAVTYAEIKPSDRQLIGSALPDFVYGMTNSLSYKNFDLTVFFQGSQGNKIFNGVRVETEGMKDSRNQSTAVLSRWQNPGDVTDIPGIKANSNDNSQISTRFLENGSYLRFKTITLSYRFDPKWLTHIGLSAASVYVSGQNLITISKYTGFDPEVSTYGTATDSDNKNISLGIDYGAYPQAKMFLFGVNVSLK</sequence>
<comment type="subcellular location">
    <subcellularLocation>
        <location evidence="1 7">Cell outer membrane</location>
        <topology evidence="1 7">Multi-pass membrane protein</topology>
    </subcellularLocation>
</comment>
<evidence type="ECO:0000256" key="4">
    <source>
        <dbReference type="ARBA" id="ARBA00022692"/>
    </source>
</evidence>
<evidence type="ECO:0000313" key="10">
    <source>
        <dbReference type="Proteomes" id="UP001560573"/>
    </source>
</evidence>
<dbReference type="InterPro" id="IPR039426">
    <property type="entry name" value="TonB-dep_rcpt-like"/>
</dbReference>
<dbReference type="Pfam" id="PF07715">
    <property type="entry name" value="Plug"/>
    <property type="match status" value="1"/>
</dbReference>
<keyword evidence="3 7" id="KW-1134">Transmembrane beta strand</keyword>
<evidence type="ECO:0000313" key="9">
    <source>
        <dbReference type="EMBL" id="MEX6690365.1"/>
    </source>
</evidence>
<dbReference type="InterPro" id="IPR036942">
    <property type="entry name" value="Beta-barrel_TonB_sf"/>
</dbReference>
<comment type="similarity">
    <text evidence="7">Belongs to the TonB-dependent receptor family.</text>
</comment>
<dbReference type="InterPro" id="IPR008969">
    <property type="entry name" value="CarboxyPept-like_regulatory"/>
</dbReference>
<dbReference type="EMBL" id="JAULBC010000008">
    <property type="protein sequence ID" value="MEX6690365.1"/>
    <property type="molecule type" value="Genomic_DNA"/>
</dbReference>
<evidence type="ECO:0000256" key="1">
    <source>
        <dbReference type="ARBA" id="ARBA00004571"/>
    </source>
</evidence>
<name>A0ABV3ZLD7_9BACT</name>
<dbReference type="InterPro" id="IPR023997">
    <property type="entry name" value="TonB-dep_OMP_SusC/RagA_CS"/>
</dbReference>
<dbReference type="InterPro" id="IPR037066">
    <property type="entry name" value="Plug_dom_sf"/>
</dbReference>
<dbReference type="Gene3D" id="2.60.40.1120">
    <property type="entry name" value="Carboxypeptidase-like, regulatory domain"/>
    <property type="match status" value="1"/>
</dbReference>
<organism evidence="9 10">
    <name type="scientific">Danxiaibacter flavus</name>
    <dbReference type="NCBI Taxonomy" id="3049108"/>
    <lineage>
        <taxon>Bacteria</taxon>
        <taxon>Pseudomonadati</taxon>
        <taxon>Bacteroidota</taxon>
        <taxon>Chitinophagia</taxon>
        <taxon>Chitinophagales</taxon>
        <taxon>Chitinophagaceae</taxon>
        <taxon>Danxiaibacter</taxon>
    </lineage>
</organism>
<dbReference type="SUPFAM" id="SSF49464">
    <property type="entry name" value="Carboxypeptidase regulatory domain-like"/>
    <property type="match status" value="1"/>
</dbReference>
<evidence type="ECO:0000256" key="2">
    <source>
        <dbReference type="ARBA" id="ARBA00022448"/>
    </source>
</evidence>
<keyword evidence="4 7" id="KW-0812">Transmembrane</keyword>
<dbReference type="SMART" id="SM00965">
    <property type="entry name" value="STN"/>
    <property type="match status" value="1"/>
</dbReference>
<dbReference type="InterPro" id="IPR023996">
    <property type="entry name" value="TonB-dep_OMP_SusC/RagA"/>
</dbReference>
<keyword evidence="5 7" id="KW-0472">Membrane</keyword>
<dbReference type="PROSITE" id="PS52016">
    <property type="entry name" value="TONB_DEPENDENT_REC_3"/>
    <property type="match status" value="1"/>
</dbReference>